<reference evidence="4" key="1">
    <citation type="journal article" date="2020" name="New Phytol.">
        <title>Comparative genomics reveals dynamic genome evolution in host specialist ectomycorrhizal fungi.</title>
        <authorList>
            <person name="Lofgren L.A."/>
            <person name="Nguyen N.H."/>
            <person name="Vilgalys R."/>
            <person name="Ruytinx J."/>
            <person name="Liao H.L."/>
            <person name="Branco S."/>
            <person name="Kuo A."/>
            <person name="LaButti K."/>
            <person name="Lipzen A."/>
            <person name="Andreopoulos W."/>
            <person name="Pangilinan J."/>
            <person name="Riley R."/>
            <person name="Hundley H."/>
            <person name="Na H."/>
            <person name="Barry K."/>
            <person name="Grigoriev I.V."/>
            <person name="Stajich J.E."/>
            <person name="Kennedy P.G."/>
        </authorList>
    </citation>
    <scope>NUCLEOTIDE SEQUENCE</scope>
    <source>
        <strain evidence="4">DOB743</strain>
    </source>
</reference>
<accession>A0A9P6ZVI7</accession>
<dbReference type="GO" id="GO:0004674">
    <property type="term" value="F:protein serine/threonine kinase activity"/>
    <property type="evidence" value="ECO:0007669"/>
    <property type="project" value="TreeGrafter"/>
</dbReference>
<evidence type="ECO:0000256" key="2">
    <source>
        <dbReference type="SAM" id="MobiDB-lite"/>
    </source>
</evidence>
<dbReference type="InterPro" id="IPR001245">
    <property type="entry name" value="Ser-Thr/Tyr_kinase_cat_dom"/>
</dbReference>
<dbReference type="InterPro" id="IPR006073">
    <property type="entry name" value="GTP-bd"/>
</dbReference>
<dbReference type="PANTHER" id="PTHR44329">
    <property type="entry name" value="SERINE/THREONINE-PROTEIN KINASE TNNI3K-RELATED"/>
    <property type="match status" value="1"/>
</dbReference>
<dbReference type="SUPFAM" id="SSF56112">
    <property type="entry name" value="Protein kinase-like (PK-like)"/>
    <property type="match status" value="3"/>
</dbReference>
<dbReference type="Pfam" id="PF07714">
    <property type="entry name" value="PK_Tyr_Ser-Thr"/>
    <property type="match status" value="3"/>
</dbReference>
<comment type="caution">
    <text evidence="4">The sequence shown here is derived from an EMBL/GenBank/DDBJ whole genome shotgun (WGS) entry which is preliminary data.</text>
</comment>
<dbReference type="EMBL" id="JABBWD010000023">
    <property type="protein sequence ID" value="KAG1777035.1"/>
    <property type="molecule type" value="Genomic_DNA"/>
</dbReference>
<evidence type="ECO:0000313" key="4">
    <source>
        <dbReference type="EMBL" id="KAG1777035.1"/>
    </source>
</evidence>
<dbReference type="InterPro" id="IPR025662">
    <property type="entry name" value="Sigma_54_int_dom_ATP-bd_1"/>
</dbReference>
<evidence type="ECO:0000259" key="3">
    <source>
        <dbReference type="PROSITE" id="PS50011"/>
    </source>
</evidence>
<evidence type="ECO:0000313" key="5">
    <source>
        <dbReference type="Proteomes" id="UP000714275"/>
    </source>
</evidence>
<dbReference type="InterPro" id="IPR051681">
    <property type="entry name" value="Ser/Thr_Kinases-Pseudokinases"/>
</dbReference>
<dbReference type="Pfam" id="PF01926">
    <property type="entry name" value="MMR_HSR1"/>
    <property type="match status" value="1"/>
</dbReference>
<gene>
    <name evidence="4" type="ORF">EV702DRAFT_1045715</name>
</gene>
<dbReference type="SUPFAM" id="SSF52540">
    <property type="entry name" value="P-loop containing nucleoside triphosphate hydrolases"/>
    <property type="match status" value="1"/>
</dbReference>
<dbReference type="PROSITE" id="PS50011">
    <property type="entry name" value="PROTEIN_KINASE_DOM"/>
    <property type="match status" value="3"/>
</dbReference>
<feature type="domain" description="Protein kinase" evidence="3">
    <location>
        <begin position="678"/>
        <end position="965"/>
    </location>
</feature>
<feature type="region of interest" description="Disordered" evidence="2">
    <location>
        <begin position="641"/>
        <end position="660"/>
    </location>
</feature>
<proteinExistence type="inferred from homology"/>
<dbReference type="Proteomes" id="UP000714275">
    <property type="component" value="Unassembled WGS sequence"/>
</dbReference>
<dbReference type="GO" id="GO:0005524">
    <property type="term" value="F:ATP binding"/>
    <property type="evidence" value="ECO:0007669"/>
    <property type="project" value="UniProtKB-KW"/>
</dbReference>
<sequence>MTRTGLVPVKVNTTFINDLTSQIDDKLESPVARGSFGQVYRRTIETSKGKAEEMYRELKVWLRLEHPTIVPLLGIAHVDSPLPALISQWMPFGTLYIYLEEATLTASARGGLVKGVADGLNYLQSMNVVHGDLHPVHGSGNPCLTDFGLATIEGEGELQLNSTTAERSFNSRWRAPEVLGLEYDPEKPTFMSDIYSFGGVMFFIVSGDIPWKEKNSVQICVALSNKVIYARPENILDDHWNLIQKCWSWEPGHRPRATQALQSIDQFRTDNSQDRQPKFPGQGLADLTGQIVCTMGDLVAAGSVKVWTLLVEVKVIKVEISELDLQGFRRVAENWAALKHDNIVPVLGTTGGLGSSLALVLPWFQSGTLLRLIAEQGAALNIRSKLNLASRGLFHGLGMVHGGITSSDVLVDIKEGEYVARLTDFGLATFLGDHLGDRTIGSNIRTGAIRWTAPELLKAHDQPADSAPTTQTDMYSFSRVMSHVLTLVIPWNGIKDIAVLHRILGGEDISRPATRDITTIRWNEIAQCWSSNVSARPSATTVMDFLGSELEALTDDDISVGGVRESHSNAIFDAEQRTASINSIHPTRSQFKALQSGWGQRGPSLERSVTTAARSDAVYDDHYTSSQRDAGQLTGNVKIPECMTQSSDDDSQASTSEPPPLPIIPLALAEDLTGQIFGTINDYVASGAFGNVYRCEWRRPSGSVKVWPVAVKAFGHHMDRASEQDLRRFRREIAIWAHLIHDNIVTLYGTTEGFGPTTALVSRWFSEGTLFRLITEQGATLTIKSKLKLLHGISSGLYYLHSFPAVHGDITSFNVLVDLKDGEYKACLTDFGLSNVLCGHLEDRPNEGSTVRPGAARWTAPELLRPHDPPSDIKPTTQNDMYSLGRVMFHLLTLTVPWPDIDEYKVVQKIKDGEDIPRPETSEATSDITDARWNHIEQCWNRVSDSDRMSLLAGYRKAIKVHTWSRSRLGFRPHHRFSLSREPLFRHLLAGPLNVFLFGETGVGKSAIINLIMGRDVAQTSPDAAICTLQHTFHEVTLGDCRFKLWEVSSLDSMGFFRTLFAKWRLKKSFKKLYRDDGVYLLILHERIEGPESTDQ</sequence>
<dbReference type="InterPro" id="IPR027417">
    <property type="entry name" value="P-loop_NTPase"/>
</dbReference>
<keyword evidence="4" id="KW-0808">Transferase</keyword>
<dbReference type="GO" id="GO:0005525">
    <property type="term" value="F:GTP binding"/>
    <property type="evidence" value="ECO:0007669"/>
    <property type="project" value="InterPro"/>
</dbReference>
<feature type="domain" description="Protein kinase" evidence="3">
    <location>
        <begin position="289"/>
        <end position="546"/>
    </location>
</feature>
<dbReference type="Gene3D" id="3.40.50.300">
    <property type="entry name" value="P-loop containing nucleotide triphosphate hydrolases"/>
    <property type="match status" value="1"/>
</dbReference>
<dbReference type="InterPro" id="IPR000719">
    <property type="entry name" value="Prot_kinase_dom"/>
</dbReference>
<comment type="similarity">
    <text evidence="1">Belongs to the protein kinase superfamily. TKL Ser/Thr protein kinase family. ROCO subfamily.</text>
</comment>
<keyword evidence="5" id="KW-1185">Reference proteome</keyword>
<dbReference type="AlphaFoldDB" id="A0A9P6ZVI7"/>
<dbReference type="Gene3D" id="1.10.510.10">
    <property type="entry name" value="Transferase(Phosphotransferase) domain 1"/>
    <property type="match status" value="3"/>
</dbReference>
<dbReference type="PROSITE" id="PS00675">
    <property type="entry name" value="SIGMA54_INTERACT_1"/>
    <property type="match status" value="1"/>
</dbReference>
<name>A0A9P6ZVI7_9AGAM</name>
<dbReference type="OrthoDB" id="5966500at2759"/>
<organism evidence="4 5">
    <name type="scientific">Suillus placidus</name>
    <dbReference type="NCBI Taxonomy" id="48579"/>
    <lineage>
        <taxon>Eukaryota</taxon>
        <taxon>Fungi</taxon>
        <taxon>Dikarya</taxon>
        <taxon>Basidiomycota</taxon>
        <taxon>Agaricomycotina</taxon>
        <taxon>Agaricomycetes</taxon>
        <taxon>Agaricomycetidae</taxon>
        <taxon>Boletales</taxon>
        <taxon>Suillineae</taxon>
        <taxon>Suillaceae</taxon>
        <taxon>Suillus</taxon>
    </lineage>
</organism>
<evidence type="ECO:0000256" key="1">
    <source>
        <dbReference type="ARBA" id="ARBA00008171"/>
    </source>
</evidence>
<keyword evidence="4" id="KW-0418">Kinase</keyword>
<dbReference type="InterPro" id="IPR011009">
    <property type="entry name" value="Kinase-like_dom_sf"/>
</dbReference>
<feature type="domain" description="Protein kinase" evidence="3">
    <location>
        <begin position="25"/>
        <end position="268"/>
    </location>
</feature>
<protein>
    <submittedName>
        <fullName evidence="4">Kinase-like domain-containing protein</fullName>
    </submittedName>
</protein>